<feature type="chain" id="PRO_5012819694" evidence="1">
    <location>
        <begin position="20"/>
        <end position="140"/>
    </location>
</feature>
<reference evidence="3" key="1">
    <citation type="submission" date="2017-01" db="EMBL/GenBank/DDBJ databases">
        <authorList>
            <person name="Wang Y."/>
            <person name="White M."/>
            <person name="Kvist S."/>
            <person name="Moncalvo J.-M."/>
        </authorList>
    </citation>
    <scope>NUCLEOTIDE SEQUENCE [LARGE SCALE GENOMIC DNA]</scope>
    <source>
        <strain evidence="3">COL-18-3</strain>
    </source>
</reference>
<evidence type="ECO:0000256" key="1">
    <source>
        <dbReference type="SAM" id="SignalP"/>
    </source>
</evidence>
<feature type="signal peptide" evidence="1">
    <location>
        <begin position="1"/>
        <end position="19"/>
    </location>
</feature>
<dbReference type="AlphaFoldDB" id="A0A1R1PX34"/>
<gene>
    <name evidence="2" type="ORF">AX774_g949</name>
</gene>
<name>A0A1R1PX34_ZANCU</name>
<proteinExistence type="predicted"/>
<accession>A0A1R1PX34</accession>
<dbReference type="EMBL" id="LSSK01000075">
    <property type="protein sequence ID" value="OMH85498.1"/>
    <property type="molecule type" value="Genomic_DNA"/>
</dbReference>
<evidence type="ECO:0000313" key="3">
    <source>
        <dbReference type="Proteomes" id="UP000188320"/>
    </source>
</evidence>
<keyword evidence="1" id="KW-0732">Signal</keyword>
<comment type="caution">
    <text evidence="2">The sequence shown here is derived from an EMBL/GenBank/DDBJ whole genome shotgun (WGS) entry which is preliminary data.</text>
</comment>
<evidence type="ECO:0000313" key="2">
    <source>
        <dbReference type="EMBL" id="OMH85498.1"/>
    </source>
</evidence>
<keyword evidence="3" id="KW-1185">Reference proteome</keyword>
<sequence length="140" mass="15561">MVNIMLATAILIASKLVAGASIPDTQTTVAKRQDDKNRNICYGDNKKQYPNKILNIEMFAQKYQSDRIGFKTINPNRCYVLPTTASCLLNGGTPGEGTIMFCTGTNCDGYCRTKPRQVWYTPADMQYDLGGLANSVYWTI</sequence>
<organism evidence="2 3">
    <name type="scientific">Zancudomyces culisetae</name>
    <name type="common">Gut fungus</name>
    <name type="synonym">Smittium culisetae</name>
    <dbReference type="NCBI Taxonomy" id="1213189"/>
    <lineage>
        <taxon>Eukaryota</taxon>
        <taxon>Fungi</taxon>
        <taxon>Fungi incertae sedis</taxon>
        <taxon>Zoopagomycota</taxon>
        <taxon>Kickxellomycotina</taxon>
        <taxon>Harpellomycetes</taxon>
        <taxon>Harpellales</taxon>
        <taxon>Legeriomycetaceae</taxon>
        <taxon>Zancudomyces</taxon>
    </lineage>
</organism>
<protein>
    <submittedName>
        <fullName evidence="2">Uncharacterized protein</fullName>
    </submittedName>
</protein>
<dbReference type="Proteomes" id="UP000188320">
    <property type="component" value="Unassembled WGS sequence"/>
</dbReference>